<reference evidence="3 5" key="2">
    <citation type="submission" date="2020-08" db="EMBL/GenBank/DDBJ databases">
        <title>Sequencing the genomes of 1000 actinobacteria strains.</title>
        <authorList>
            <person name="Klenk H.-P."/>
        </authorList>
    </citation>
    <scope>NUCLEOTIDE SEQUENCE [LARGE SCALE GENOMIC DNA]</scope>
    <source>
        <strain evidence="3 5">DSM 9581</strain>
    </source>
</reference>
<dbReference type="InterPro" id="IPR001173">
    <property type="entry name" value="Glyco_trans_2-like"/>
</dbReference>
<reference evidence="2 4" key="1">
    <citation type="submission" date="2019-07" db="EMBL/GenBank/DDBJ databases">
        <title>Whole genome shotgun sequence of Cellulomonas hominis NBRC 16055.</title>
        <authorList>
            <person name="Hosoyama A."/>
            <person name="Uohara A."/>
            <person name="Ohji S."/>
            <person name="Ichikawa N."/>
        </authorList>
    </citation>
    <scope>NUCLEOTIDE SEQUENCE [LARGE SCALE GENOMIC DNA]</scope>
    <source>
        <strain evidence="2 4">NBRC 16055</strain>
    </source>
</reference>
<evidence type="ECO:0000313" key="4">
    <source>
        <dbReference type="Proteomes" id="UP000321723"/>
    </source>
</evidence>
<dbReference type="CDD" id="cd00761">
    <property type="entry name" value="Glyco_tranf_GTA_type"/>
    <property type="match status" value="1"/>
</dbReference>
<sequence length="323" mass="33689">MTAPEQRGPAPEGPGALGRPAVSVVVCTRDGAGRIGPTIGSVRAALDDAAAHGVPGELVLVDSASADGTRAVLDDAAARDPRVRVVAVAEPGLGRARNAGARAAAGRAVLFTDDDVRVPPHWVRTLGAPLLAGEADLVSGAVALAPALRPAWLTPDIAADFYAYVPEPPVAGREFVGANMGAAARVLAAVPFDEALGTAALPGGDDTGFRGDVLAAGFRERTVPGAQVEHHFDPDRLRAPRLLALARGYGRSEAWLAHRHRGERPATLVPLGKALVRGAQARLRRLRRPGSPPDMPTLRFAGQAAYHRQMFALRLRDGRARAT</sequence>
<evidence type="ECO:0000313" key="2">
    <source>
        <dbReference type="EMBL" id="GEL47466.1"/>
    </source>
</evidence>
<organism evidence="2 4">
    <name type="scientific">Cellulomonas hominis</name>
    <dbReference type="NCBI Taxonomy" id="156981"/>
    <lineage>
        <taxon>Bacteria</taxon>
        <taxon>Bacillati</taxon>
        <taxon>Actinomycetota</taxon>
        <taxon>Actinomycetes</taxon>
        <taxon>Micrococcales</taxon>
        <taxon>Cellulomonadaceae</taxon>
        <taxon>Cellulomonas</taxon>
    </lineage>
</organism>
<dbReference type="OrthoDB" id="3180470at2"/>
<evidence type="ECO:0000313" key="3">
    <source>
        <dbReference type="EMBL" id="MBB5473738.1"/>
    </source>
</evidence>
<accession>A0A511FDY9</accession>
<dbReference type="Proteomes" id="UP000564629">
    <property type="component" value="Unassembled WGS sequence"/>
</dbReference>
<dbReference type="Proteomes" id="UP000321723">
    <property type="component" value="Unassembled WGS sequence"/>
</dbReference>
<evidence type="ECO:0000313" key="5">
    <source>
        <dbReference type="Proteomes" id="UP000564629"/>
    </source>
</evidence>
<dbReference type="EMBL" id="BJVQ01000038">
    <property type="protein sequence ID" value="GEL47466.1"/>
    <property type="molecule type" value="Genomic_DNA"/>
</dbReference>
<dbReference type="RefSeq" id="WP_146838578.1">
    <property type="nucleotide sequence ID" value="NZ_BJVQ01000038.1"/>
</dbReference>
<keyword evidence="4" id="KW-1185">Reference proteome</keyword>
<dbReference type="Gene3D" id="3.90.550.10">
    <property type="entry name" value="Spore Coat Polysaccharide Biosynthesis Protein SpsA, Chain A"/>
    <property type="match status" value="1"/>
</dbReference>
<dbReference type="SUPFAM" id="SSF53448">
    <property type="entry name" value="Nucleotide-diphospho-sugar transferases"/>
    <property type="match status" value="1"/>
</dbReference>
<dbReference type="PANTHER" id="PTHR43685">
    <property type="entry name" value="GLYCOSYLTRANSFERASE"/>
    <property type="match status" value="1"/>
</dbReference>
<dbReference type="EMBL" id="JACHDN010000001">
    <property type="protein sequence ID" value="MBB5473738.1"/>
    <property type="molecule type" value="Genomic_DNA"/>
</dbReference>
<proteinExistence type="predicted"/>
<dbReference type="AlphaFoldDB" id="A0A511FDY9"/>
<dbReference type="InterPro" id="IPR029044">
    <property type="entry name" value="Nucleotide-diphossugar_trans"/>
</dbReference>
<dbReference type="Pfam" id="PF00535">
    <property type="entry name" value="Glycos_transf_2"/>
    <property type="match status" value="1"/>
</dbReference>
<dbReference type="PANTHER" id="PTHR43685:SF2">
    <property type="entry name" value="GLYCOSYLTRANSFERASE 2-LIKE DOMAIN-CONTAINING PROTEIN"/>
    <property type="match status" value="1"/>
</dbReference>
<protein>
    <recommendedName>
        <fullName evidence="1">Glycosyltransferase 2-like domain-containing protein</fullName>
    </recommendedName>
</protein>
<comment type="caution">
    <text evidence="2">The sequence shown here is derived from an EMBL/GenBank/DDBJ whole genome shotgun (WGS) entry which is preliminary data.</text>
</comment>
<feature type="domain" description="Glycosyltransferase 2-like" evidence="1">
    <location>
        <begin position="23"/>
        <end position="143"/>
    </location>
</feature>
<name>A0A511FDY9_9CELL</name>
<gene>
    <name evidence="2" type="ORF">CHO01_25820</name>
    <name evidence="3" type="ORF">HNR08_002474</name>
</gene>
<evidence type="ECO:0000259" key="1">
    <source>
        <dbReference type="Pfam" id="PF00535"/>
    </source>
</evidence>
<dbReference type="InterPro" id="IPR050834">
    <property type="entry name" value="Glycosyltransf_2"/>
</dbReference>